<evidence type="ECO:0000256" key="1">
    <source>
        <dbReference type="SAM" id="Coils"/>
    </source>
</evidence>
<dbReference type="eggNOG" id="ENOG502T0CQ">
    <property type="taxonomic scope" value="Eukaryota"/>
</dbReference>
<keyword evidence="1" id="KW-0175">Coiled coil</keyword>
<dbReference type="InParanoid" id="G2QA90"/>
<feature type="coiled-coil region" evidence="1">
    <location>
        <begin position="458"/>
        <end position="506"/>
    </location>
</feature>
<dbReference type="EMBL" id="CP003003">
    <property type="protein sequence ID" value="AEO56640.1"/>
    <property type="molecule type" value="Genomic_DNA"/>
</dbReference>
<name>G2QA90_THET4</name>
<evidence type="ECO:0000313" key="4">
    <source>
        <dbReference type="Proteomes" id="UP000007322"/>
    </source>
</evidence>
<reference evidence="3 4" key="1">
    <citation type="journal article" date="2011" name="Nat. Biotechnol.">
        <title>Comparative genomic analysis of the thermophilic biomass-degrading fungi Myceliophthora thermophila and Thielavia terrestris.</title>
        <authorList>
            <person name="Berka R.M."/>
            <person name="Grigoriev I.V."/>
            <person name="Otillar R."/>
            <person name="Salamov A."/>
            <person name="Grimwood J."/>
            <person name="Reid I."/>
            <person name="Ishmael N."/>
            <person name="John T."/>
            <person name="Darmond C."/>
            <person name="Moisan M.-C."/>
            <person name="Henrissat B."/>
            <person name="Coutinho P.M."/>
            <person name="Lombard V."/>
            <person name="Natvig D.O."/>
            <person name="Lindquist E."/>
            <person name="Schmutz J."/>
            <person name="Lucas S."/>
            <person name="Harris P."/>
            <person name="Powlowski J."/>
            <person name="Bellemare A."/>
            <person name="Taylor D."/>
            <person name="Butler G."/>
            <person name="de Vries R.P."/>
            <person name="Allijn I.E."/>
            <person name="van den Brink J."/>
            <person name="Ushinsky S."/>
            <person name="Storms R."/>
            <person name="Powell A.J."/>
            <person name="Paulsen I.T."/>
            <person name="Elbourne L.D.H."/>
            <person name="Baker S.E."/>
            <person name="Magnuson J."/>
            <person name="LaBoissiere S."/>
            <person name="Clutterbuck A.J."/>
            <person name="Martinez D."/>
            <person name="Wogulis M."/>
            <person name="de Leon A.L."/>
            <person name="Rey M.W."/>
            <person name="Tsang A."/>
        </authorList>
    </citation>
    <scope>NUCLEOTIDE SEQUENCE [LARGE SCALE GENOMIC DNA]</scope>
    <source>
        <strain evidence="4">ATCC 42464 / BCRC 31852 / DSM 1799</strain>
    </source>
</reference>
<dbReference type="OMA" id="WEDILGC"/>
<dbReference type="GeneID" id="11510690"/>
<feature type="coiled-coil region" evidence="1">
    <location>
        <begin position="229"/>
        <end position="386"/>
    </location>
</feature>
<dbReference type="HOGENOM" id="CLU_505452_0_0_1"/>
<dbReference type="AlphaFoldDB" id="G2QA90"/>
<gene>
    <name evidence="3" type="ORF">MYCTH_92694</name>
</gene>
<evidence type="ECO:0000256" key="2">
    <source>
        <dbReference type="SAM" id="MobiDB-lite"/>
    </source>
</evidence>
<sequence length="539" mass="61574">MPEPYWDPANLLQIANSYTALEVQCLGCVKHSHATRCRESLTGSDAATVMTELGQMATIPPTKVTHHDLERLAKLCLCREHRTSQYSQVSQNWKPAVAGAAKLHERLTKGQGNAATENSRWDNLLLERQKCFELLGVQNEDADLASELSAWLSSHKNAKSMVSELQGDLAAANTSICTLEDCLRDLEAELHRARTRETELIQERHDAIWRIQETRKAEHSRLTGMLNLVKAANNDRRRFESLVTALREELRNARSRLEQEKANTRSLEQTEADLRRRLVEATETSPQANSLSKEESAQTKILEEAKEELERRLSEAVQNLSSTRHLLEIEKAKAAALRDKQEDWECRLLNAYAEGDRLLAEEKSNGKALQKAKTDLERQLHEANVRSDRLVYEQQTKIKVLSSIKHELRLRLSEVRARSVAEANRFKRSYDALSKSHATALERARRLQASLDACRSRVRLLKDDRLSLESELRQCRAETYPLRTTNEHLRDEIENLKSQVTTLEQALSKTWRNRLRIFASPHKPDHATQDPLSGTTLNR</sequence>
<keyword evidence="4" id="KW-1185">Reference proteome</keyword>
<dbReference type="VEuPathDB" id="FungiDB:MYCTH_92694"/>
<proteinExistence type="predicted"/>
<evidence type="ECO:0000313" key="3">
    <source>
        <dbReference type="EMBL" id="AEO56640.1"/>
    </source>
</evidence>
<dbReference type="KEGG" id="mtm:MYCTH_92694"/>
<feature type="region of interest" description="Disordered" evidence="2">
    <location>
        <begin position="520"/>
        <end position="539"/>
    </location>
</feature>
<dbReference type="RefSeq" id="XP_003661885.1">
    <property type="nucleotide sequence ID" value="XM_003661837.1"/>
</dbReference>
<dbReference type="Proteomes" id="UP000007322">
    <property type="component" value="Chromosome 2"/>
</dbReference>
<accession>G2QA90</accession>
<organism evidence="3 4">
    <name type="scientific">Thermothelomyces thermophilus (strain ATCC 42464 / BCRC 31852 / DSM 1799)</name>
    <name type="common">Sporotrichum thermophile</name>
    <dbReference type="NCBI Taxonomy" id="573729"/>
    <lineage>
        <taxon>Eukaryota</taxon>
        <taxon>Fungi</taxon>
        <taxon>Dikarya</taxon>
        <taxon>Ascomycota</taxon>
        <taxon>Pezizomycotina</taxon>
        <taxon>Sordariomycetes</taxon>
        <taxon>Sordariomycetidae</taxon>
        <taxon>Sordariales</taxon>
        <taxon>Chaetomiaceae</taxon>
        <taxon>Thermothelomyces</taxon>
    </lineage>
</organism>
<protein>
    <submittedName>
        <fullName evidence="3">Uncharacterized protein</fullName>
    </submittedName>
</protein>
<feature type="compositionally biased region" description="Polar residues" evidence="2">
    <location>
        <begin position="530"/>
        <end position="539"/>
    </location>
</feature>
<dbReference type="OrthoDB" id="5068061at2759"/>